<gene>
    <name evidence="3" type="ORF">QYE76_011947</name>
</gene>
<dbReference type="AlphaFoldDB" id="A0AAD8U059"/>
<evidence type="ECO:0000259" key="2">
    <source>
        <dbReference type="Pfam" id="PF13952"/>
    </source>
</evidence>
<feature type="compositionally biased region" description="Basic and acidic residues" evidence="1">
    <location>
        <begin position="380"/>
        <end position="391"/>
    </location>
</feature>
<dbReference type="InterPro" id="IPR025312">
    <property type="entry name" value="DUF4216"/>
</dbReference>
<organism evidence="3 4">
    <name type="scientific">Lolium multiflorum</name>
    <name type="common">Italian ryegrass</name>
    <name type="synonym">Lolium perenne subsp. multiflorum</name>
    <dbReference type="NCBI Taxonomy" id="4521"/>
    <lineage>
        <taxon>Eukaryota</taxon>
        <taxon>Viridiplantae</taxon>
        <taxon>Streptophyta</taxon>
        <taxon>Embryophyta</taxon>
        <taxon>Tracheophyta</taxon>
        <taxon>Spermatophyta</taxon>
        <taxon>Magnoliopsida</taxon>
        <taxon>Liliopsida</taxon>
        <taxon>Poales</taxon>
        <taxon>Poaceae</taxon>
        <taxon>BOP clade</taxon>
        <taxon>Pooideae</taxon>
        <taxon>Poodae</taxon>
        <taxon>Poeae</taxon>
        <taxon>Poeae Chloroplast Group 2 (Poeae type)</taxon>
        <taxon>Loliodinae</taxon>
        <taxon>Loliinae</taxon>
        <taxon>Lolium</taxon>
    </lineage>
</organism>
<protein>
    <recommendedName>
        <fullName evidence="2">DUF4216 domain-containing protein</fullName>
    </recommendedName>
</protein>
<comment type="caution">
    <text evidence="3">The sequence shown here is derived from an EMBL/GenBank/DDBJ whole genome shotgun (WGS) entry which is preliminary data.</text>
</comment>
<name>A0AAD8U059_LOLMU</name>
<dbReference type="PANTHER" id="PTHR48258">
    <property type="entry name" value="DUF4218 DOMAIN-CONTAINING PROTEIN-RELATED"/>
    <property type="match status" value="1"/>
</dbReference>
<accession>A0AAD8U059</accession>
<dbReference type="PANTHER" id="PTHR48258:SF14">
    <property type="entry name" value="OS02G0583300 PROTEIN"/>
    <property type="match status" value="1"/>
</dbReference>
<feature type="region of interest" description="Disordered" evidence="1">
    <location>
        <begin position="56"/>
        <end position="90"/>
    </location>
</feature>
<sequence length="397" mass="45771">MPASHVAWRPDTVPCKCDSLLVIGDSFDISTVKAWFGDCGFDQGMSMTYTRWTRHGEDFSDDEGRDRDDDGAYDSDNDEEEDNGDCYVDDSSSMIDELQKSGNKGPDLPNMNKDTVSARIDLKKFKMWEKYWLKKIVKDDGDAAVTYAKPPAPWTLSKEQKRHLCSEFRQELGGRGVRDIEETVQREFADETEYYGVLQEVLELQYGSNKHGDRSVYLFRCDWFDLASKIKDDGYFKSVNTSVLWFKNSPFILASQAETCFYLEDTKFGDPWKVVQKFSHRHVYDVPELEDGNDDAFVRNEDAYQEDEGSVDHTFHDVVDLDEEAEVEAEEDDHRADEVVRIHDARTIRELENGEDSPNVDMDMSEDELQNEEESLIMEENIHDDEGKNSEEDSDVD</sequence>
<evidence type="ECO:0000313" key="3">
    <source>
        <dbReference type="EMBL" id="KAK1695250.1"/>
    </source>
</evidence>
<dbReference type="EMBL" id="JAUUTY010000001">
    <property type="protein sequence ID" value="KAK1695250.1"/>
    <property type="molecule type" value="Genomic_DNA"/>
</dbReference>
<feature type="compositionally biased region" description="Acidic residues" evidence="1">
    <location>
        <begin position="363"/>
        <end position="377"/>
    </location>
</feature>
<reference evidence="3" key="1">
    <citation type="submission" date="2023-07" db="EMBL/GenBank/DDBJ databases">
        <title>A chromosome-level genome assembly of Lolium multiflorum.</title>
        <authorList>
            <person name="Chen Y."/>
            <person name="Copetti D."/>
            <person name="Kolliker R."/>
            <person name="Studer B."/>
        </authorList>
    </citation>
    <scope>NUCLEOTIDE SEQUENCE</scope>
    <source>
        <strain evidence="3">02402/16</strain>
        <tissue evidence="3">Leaf</tissue>
    </source>
</reference>
<dbReference type="Pfam" id="PF13952">
    <property type="entry name" value="DUF4216"/>
    <property type="match status" value="1"/>
</dbReference>
<evidence type="ECO:0000313" key="4">
    <source>
        <dbReference type="Proteomes" id="UP001231189"/>
    </source>
</evidence>
<feature type="compositionally biased region" description="Acidic residues" evidence="1">
    <location>
        <begin position="71"/>
        <end position="88"/>
    </location>
</feature>
<keyword evidence="4" id="KW-1185">Reference proteome</keyword>
<feature type="domain" description="DUF4216" evidence="2">
    <location>
        <begin position="203"/>
        <end position="275"/>
    </location>
</feature>
<dbReference type="Proteomes" id="UP001231189">
    <property type="component" value="Unassembled WGS sequence"/>
</dbReference>
<feature type="compositionally biased region" description="Basic and acidic residues" evidence="1">
    <location>
        <begin position="56"/>
        <end position="70"/>
    </location>
</feature>
<proteinExistence type="predicted"/>
<feature type="region of interest" description="Disordered" evidence="1">
    <location>
        <begin position="346"/>
        <end position="397"/>
    </location>
</feature>
<evidence type="ECO:0000256" key="1">
    <source>
        <dbReference type="SAM" id="MobiDB-lite"/>
    </source>
</evidence>